<accession>A0A7R8X2R5</accession>
<proteinExistence type="predicted"/>
<dbReference type="AlphaFoldDB" id="A0A7R8X2R5"/>
<evidence type="ECO:0000313" key="1">
    <source>
        <dbReference type="EMBL" id="CAD7238746.1"/>
    </source>
</evidence>
<organism evidence="1">
    <name type="scientific">Cyprideis torosa</name>
    <dbReference type="NCBI Taxonomy" id="163714"/>
    <lineage>
        <taxon>Eukaryota</taxon>
        <taxon>Metazoa</taxon>
        <taxon>Ecdysozoa</taxon>
        <taxon>Arthropoda</taxon>
        <taxon>Crustacea</taxon>
        <taxon>Oligostraca</taxon>
        <taxon>Ostracoda</taxon>
        <taxon>Podocopa</taxon>
        <taxon>Podocopida</taxon>
        <taxon>Cytherocopina</taxon>
        <taxon>Cytheroidea</taxon>
        <taxon>Cytherideidae</taxon>
        <taxon>Cyprideis</taxon>
    </lineage>
</organism>
<dbReference type="EMBL" id="OB707747">
    <property type="protein sequence ID" value="CAD7238746.1"/>
    <property type="molecule type" value="Genomic_DNA"/>
</dbReference>
<reference evidence="1" key="1">
    <citation type="submission" date="2020-11" db="EMBL/GenBank/DDBJ databases">
        <authorList>
            <person name="Tran Van P."/>
        </authorList>
    </citation>
    <scope>NUCLEOTIDE SEQUENCE</scope>
</reference>
<sequence>MACPKATATWKAVPVLEGKTYTFREEVTNAAIQKLREPGCVQAKAQAYCDTVREQYEIPKSVTKTPRPEKNDLIGECE</sequence>
<name>A0A7R8X2R5_9CRUS</name>
<protein>
    <submittedName>
        <fullName evidence="1">Uncharacterized protein</fullName>
    </submittedName>
</protein>
<gene>
    <name evidence="1" type="ORF">CTOB1V02_LOCUS16561</name>
</gene>